<dbReference type="Pfam" id="PF00535">
    <property type="entry name" value="Glycos_transf_2"/>
    <property type="match status" value="1"/>
</dbReference>
<dbReference type="Gene3D" id="3.90.550.10">
    <property type="entry name" value="Spore Coat Polysaccharide Biosynthesis Protein SpsA, Chain A"/>
    <property type="match status" value="1"/>
</dbReference>
<dbReference type="EMBL" id="MHJG01000005">
    <property type="protein sequence ID" value="OGY64322.1"/>
    <property type="molecule type" value="Genomic_DNA"/>
</dbReference>
<evidence type="ECO:0000313" key="2">
    <source>
        <dbReference type="EMBL" id="OGY64322.1"/>
    </source>
</evidence>
<dbReference type="InterPro" id="IPR050256">
    <property type="entry name" value="Glycosyltransferase_2"/>
</dbReference>
<protein>
    <submittedName>
        <fullName evidence="2">Glycosyl transferase family 2</fullName>
    </submittedName>
</protein>
<dbReference type="Proteomes" id="UP000177960">
    <property type="component" value="Unassembled WGS sequence"/>
</dbReference>
<evidence type="ECO:0000313" key="3">
    <source>
        <dbReference type="Proteomes" id="UP000177960"/>
    </source>
</evidence>
<dbReference type="AlphaFoldDB" id="A0A1G1ZIC4"/>
<sequence>MAPSKKVVVILPAYNAEKTLKKTLFAIPKDWIDDIILVDDASYDNTVQVSRKLGLKTLVHSKNLGYGGNQKTCYREALKLGADIVVMVHPDFQYDPSFIPEMIQPIARGECEAVFGSRMYVKRNARLGGMPYWKFAANIFLTWLENLVLGMNLTEYHSGFRAYSRKVLELPLHLNSDDFVFDTEIIVQMKVTGMKIKEIPITTRYFAEASMIGFWRSAEYGLGILNVLRKFILHRSGLRNYEQFKSTIQR</sequence>
<name>A0A1G1ZIC4_9BACT</name>
<reference evidence="2 3" key="1">
    <citation type="journal article" date="2016" name="Nat. Commun.">
        <title>Thousands of microbial genomes shed light on interconnected biogeochemical processes in an aquifer system.</title>
        <authorList>
            <person name="Anantharaman K."/>
            <person name="Brown C.T."/>
            <person name="Hug L.A."/>
            <person name="Sharon I."/>
            <person name="Castelle C.J."/>
            <person name="Probst A.J."/>
            <person name="Thomas B.C."/>
            <person name="Singh A."/>
            <person name="Wilkins M.J."/>
            <person name="Karaoz U."/>
            <person name="Brodie E.L."/>
            <person name="Williams K.H."/>
            <person name="Hubbard S.S."/>
            <person name="Banfield J.F."/>
        </authorList>
    </citation>
    <scope>NUCLEOTIDE SEQUENCE [LARGE SCALE GENOMIC DNA]</scope>
</reference>
<organism evidence="2 3">
    <name type="scientific">Candidatus Harrisonbacteria bacterium RIFCSPHIGHO2_02_FULL_42_16</name>
    <dbReference type="NCBI Taxonomy" id="1798404"/>
    <lineage>
        <taxon>Bacteria</taxon>
        <taxon>Candidatus Harrisoniibacteriota</taxon>
    </lineage>
</organism>
<dbReference type="GO" id="GO:0016740">
    <property type="term" value="F:transferase activity"/>
    <property type="evidence" value="ECO:0007669"/>
    <property type="project" value="UniProtKB-KW"/>
</dbReference>
<dbReference type="PANTHER" id="PTHR48090:SF7">
    <property type="entry name" value="RFBJ PROTEIN"/>
    <property type="match status" value="1"/>
</dbReference>
<dbReference type="STRING" id="1798404.A3B92_00855"/>
<dbReference type="InterPro" id="IPR029044">
    <property type="entry name" value="Nucleotide-diphossugar_trans"/>
</dbReference>
<evidence type="ECO:0000259" key="1">
    <source>
        <dbReference type="Pfam" id="PF00535"/>
    </source>
</evidence>
<feature type="domain" description="Glycosyltransferase 2-like" evidence="1">
    <location>
        <begin position="9"/>
        <end position="169"/>
    </location>
</feature>
<dbReference type="CDD" id="cd04179">
    <property type="entry name" value="DPM_DPG-synthase_like"/>
    <property type="match status" value="1"/>
</dbReference>
<dbReference type="InterPro" id="IPR001173">
    <property type="entry name" value="Glyco_trans_2-like"/>
</dbReference>
<keyword evidence="2" id="KW-0808">Transferase</keyword>
<dbReference type="PANTHER" id="PTHR48090">
    <property type="entry name" value="UNDECAPRENYL-PHOSPHATE 4-DEOXY-4-FORMAMIDO-L-ARABINOSE TRANSFERASE-RELATED"/>
    <property type="match status" value="1"/>
</dbReference>
<comment type="caution">
    <text evidence="2">The sequence shown here is derived from an EMBL/GenBank/DDBJ whole genome shotgun (WGS) entry which is preliminary data.</text>
</comment>
<dbReference type="SUPFAM" id="SSF53448">
    <property type="entry name" value="Nucleotide-diphospho-sugar transferases"/>
    <property type="match status" value="1"/>
</dbReference>
<accession>A0A1G1ZIC4</accession>
<gene>
    <name evidence="2" type="ORF">A3B92_00855</name>
</gene>
<proteinExistence type="predicted"/>